<organism evidence="6 7">
    <name type="scientific">Aeromonas cavernicola</name>
    <dbReference type="NCBI Taxonomy" id="1006623"/>
    <lineage>
        <taxon>Bacteria</taxon>
        <taxon>Pseudomonadati</taxon>
        <taxon>Pseudomonadota</taxon>
        <taxon>Gammaproteobacteria</taxon>
        <taxon>Aeromonadales</taxon>
        <taxon>Aeromonadaceae</taxon>
        <taxon>Aeromonas</taxon>
    </lineage>
</organism>
<dbReference type="InterPro" id="IPR027417">
    <property type="entry name" value="P-loop_NTPase"/>
</dbReference>
<keyword evidence="4 6" id="KW-0067">ATP-binding</keyword>
<dbReference type="EMBL" id="PGGC01000005">
    <property type="protein sequence ID" value="PJG60680.1"/>
    <property type="molecule type" value="Genomic_DNA"/>
</dbReference>
<evidence type="ECO:0000313" key="7">
    <source>
        <dbReference type="Proteomes" id="UP000235861"/>
    </source>
</evidence>
<dbReference type="InterPro" id="IPR003439">
    <property type="entry name" value="ABC_transporter-like_ATP-bd"/>
</dbReference>
<dbReference type="Gene3D" id="3.40.50.300">
    <property type="entry name" value="P-loop containing nucleotide triphosphate hydrolases"/>
    <property type="match status" value="1"/>
</dbReference>
<reference evidence="6 7" key="1">
    <citation type="submission" date="2017-11" db="EMBL/GenBank/DDBJ databases">
        <title>Draft genome sequence of environmental isolate Aeromonas cavernicola sp. nov. MDC 2508.</title>
        <authorList>
            <person name="Colston S.M."/>
            <person name="Navarro A."/>
            <person name="Martinez-Murcia A.J."/>
            <person name="Graf J."/>
        </authorList>
    </citation>
    <scope>NUCLEOTIDE SEQUENCE [LARGE SCALE GENOMIC DNA]</scope>
    <source>
        <strain evidence="6 7">MDC 2508</strain>
    </source>
</reference>
<dbReference type="OrthoDB" id="9802264at2"/>
<evidence type="ECO:0000259" key="5">
    <source>
        <dbReference type="PROSITE" id="PS50893"/>
    </source>
</evidence>
<keyword evidence="7" id="KW-1185">Reference proteome</keyword>
<evidence type="ECO:0000256" key="1">
    <source>
        <dbReference type="ARBA" id="ARBA00005417"/>
    </source>
</evidence>
<dbReference type="InterPro" id="IPR015856">
    <property type="entry name" value="ABC_transpr_CbiO/EcfA_su"/>
</dbReference>
<dbReference type="GO" id="GO:0016020">
    <property type="term" value="C:membrane"/>
    <property type="evidence" value="ECO:0007669"/>
    <property type="project" value="InterPro"/>
</dbReference>
<dbReference type="InterPro" id="IPR003593">
    <property type="entry name" value="AAA+_ATPase"/>
</dbReference>
<evidence type="ECO:0000256" key="2">
    <source>
        <dbReference type="ARBA" id="ARBA00022448"/>
    </source>
</evidence>
<evidence type="ECO:0000256" key="3">
    <source>
        <dbReference type="ARBA" id="ARBA00022741"/>
    </source>
</evidence>
<protein>
    <submittedName>
        <fullName evidence="6">ABC transporter ATP-binding protein</fullName>
    </submittedName>
</protein>
<dbReference type="SUPFAM" id="SSF52540">
    <property type="entry name" value="P-loop containing nucleoside triphosphate hydrolases"/>
    <property type="match status" value="1"/>
</dbReference>
<dbReference type="GO" id="GO:0055085">
    <property type="term" value="P:transmembrane transport"/>
    <property type="evidence" value="ECO:0007669"/>
    <property type="project" value="InterPro"/>
</dbReference>
<dbReference type="InterPro" id="IPR017871">
    <property type="entry name" value="ABC_transporter-like_CS"/>
</dbReference>
<dbReference type="InterPro" id="IPR050153">
    <property type="entry name" value="Metal_Ion_Import_ABC"/>
</dbReference>
<proteinExistence type="inferred from homology"/>
<dbReference type="PANTHER" id="PTHR42734">
    <property type="entry name" value="METAL TRANSPORT SYSTEM ATP-BINDING PROTEIN TM_0124-RELATED"/>
    <property type="match status" value="1"/>
</dbReference>
<name>A0A2H9U9G2_9GAMM</name>
<dbReference type="SMART" id="SM00382">
    <property type="entry name" value="AAA"/>
    <property type="match status" value="1"/>
</dbReference>
<evidence type="ECO:0000256" key="4">
    <source>
        <dbReference type="ARBA" id="ARBA00022840"/>
    </source>
</evidence>
<keyword evidence="2" id="KW-0813">Transport</keyword>
<gene>
    <name evidence="6" type="ORF">CUC53_01385</name>
</gene>
<evidence type="ECO:0000313" key="6">
    <source>
        <dbReference type="EMBL" id="PJG60680.1"/>
    </source>
</evidence>
<dbReference type="PANTHER" id="PTHR42734:SF17">
    <property type="entry name" value="METAL TRANSPORT SYSTEM ATP-BINDING PROTEIN TM_0124-RELATED"/>
    <property type="match status" value="1"/>
</dbReference>
<accession>A0A2H9U9G2</accession>
<dbReference type="GO" id="GO:0016887">
    <property type="term" value="F:ATP hydrolysis activity"/>
    <property type="evidence" value="ECO:0007669"/>
    <property type="project" value="InterPro"/>
</dbReference>
<dbReference type="CDD" id="cd03225">
    <property type="entry name" value="ABC_cobalt_CbiO_domain1"/>
    <property type="match status" value="1"/>
</dbReference>
<dbReference type="PROSITE" id="PS00211">
    <property type="entry name" value="ABC_TRANSPORTER_1"/>
    <property type="match status" value="1"/>
</dbReference>
<comment type="caution">
    <text evidence="6">The sequence shown here is derived from an EMBL/GenBank/DDBJ whole genome shotgun (WGS) entry which is preliminary data.</text>
</comment>
<dbReference type="PROSITE" id="PS50893">
    <property type="entry name" value="ABC_TRANSPORTER_2"/>
    <property type="match status" value="1"/>
</dbReference>
<dbReference type="Proteomes" id="UP000235861">
    <property type="component" value="Unassembled WGS sequence"/>
</dbReference>
<dbReference type="GO" id="GO:0005524">
    <property type="term" value="F:ATP binding"/>
    <property type="evidence" value="ECO:0007669"/>
    <property type="project" value="UniProtKB-KW"/>
</dbReference>
<dbReference type="Pfam" id="PF00005">
    <property type="entry name" value="ABC_tran"/>
    <property type="match status" value="1"/>
</dbReference>
<sequence length="232" mass="26121">MALTAHQLTMRFGERQLFEIERLTIAPGDAIWLHGANGVGKTTLLKILAGLITPTRGHTNLPGRWQQWLNRLFQRPLGPGRVTYLHQTPYLFDRSVHANVAWALGKETAQKEARVFEALRRVELEGLAREHVTVLSGGERQRLAMARAWALQPAFLLMDEPTANLDPHSVALMAALAQDLREHGCGLVVISHQQNGLTDVCERQWTLARGQLQQTTPLKIIEHHDLKKRIPL</sequence>
<feature type="domain" description="ABC transporter" evidence="5">
    <location>
        <begin position="3"/>
        <end position="232"/>
    </location>
</feature>
<dbReference type="AlphaFoldDB" id="A0A2H9U9G2"/>
<dbReference type="RefSeq" id="WP_100292501.1">
    <property type="nucleotide sequence ID" value="NZ_PGGC01000005.1"/>
</dbReference>
<keyword evidence="3" id="KW-0547">Nucleotide-binding</keyword>
<comment type="similarity">
    <text evidence="1">Belongs to the ABC transporter superfamily.</text>
</comment>